<keyword evidence="4" id="KW-0547">Nucleotide-binding</keyword>
<dbReference type="InterPro" id="IPR036890">
    <property type="entry name" value="HATPase_C_sf"/>
</dbReference>
<dbReference type="PANTHER" id="PTHR44936">
    <property type="entry name" value="SENSOR PROTEIN CREC"/>
    <property type="match status" value="1"/>
</dbReference>
<name>A0ABD5W610_9EURY</name>
<evidence type="ECO:0000256" key="1">
    <source>
        <dbReference type="ARBA" id="ARBA00000085"/>
    </source>
</evidence>
<accession>A0ABD5W610</accession>
<keyword evidence="5 8" id="KW-0418">Kinase</keyword>
<evidence type="ECO:0000256" key="2">
    <source>
        <dbReference type="ARBA" id="ARBA00012438"/>
    </source>
</evidence>
<dbReference type="InterPro" id="IPR003594">
    <property type="entry name" value="HATPase_dom"/>
</dbReference>
<comment type="catalytic activity">
    <reaction evidence="1">
        <text>ATP + protein L-histidine = ADP + protein N-phospho-L-histidine.</text>
        <dbReference type="EC" id="2.7.13.3"/>
    </reaction>
</comment>
<keyword evidence="9" id="KW-1185">Reference proteome</keyword>
<dbReference type="PANTHER" id="PTHR44936:SF10">
    <property type="entry name" value="SENSOR PROTEIN RSTB"/>
    <property type="match status" value="1"/>
</dbReference>
<dbReference type="EC" id="2.7.13.3" evidence="2"/>
<dbReference type="GO" id="GO:0004673">
    <property type="term" value="F:protein histidine kinase activity"/>
    <property type="evidence" value="ECO:0007669"/>
    <property type="project" value="UniProtKB-EC"/>
</dbReference>
<dbReference type="GO" id="GO:0005524">
    <property type="term" value="F:ATP binding"/>
    <property type="evidence" value="ECO:0007669"/>
    <property type="project" value="UniProtKB-KW"/>
</dbReference>
<dbReference type="Pfam" id="PF02518">
    <property type="entry name" value="HATPase_c"/>
    <property type="match status" value="1"/>
</dbReference>
<keyword evidence="6" id="KW-0067">ATP-binding</keyword>
<evidence type="ECO:0000259" key="7">
    <source>
        <dbReference type="PROSITE" id="PS50109"/>
    </source>
</evidence>
<dbReference type="Gene3D" id="3.30.565.10">
    <property type="entry name" value="Histidine kinase-like ATPase, C-terminal domain"/>
    <property type="match status" value="1"/>
</dbReference>
<protein>
    <recommendedName>
        <fullName evidence="2">histidine kinase</fullName>
        <ecNumber evidence="2">2.7.13.3</ecNumber>
    </recommendedName>
</protein>
<evidence type="ECO:0000313" key="9">
    <source>
        <dbReference type="Proteomes" id="UP001596445"/>
    </source>
</evidence>
<dbReference type="SUPFAM" id="SSF55874">
    <property type="entry name" value="ATPase domain of HSP90 chaperone/DNA topoisomerase II/histidine kinase"/>
    <property type="match status" value="1"/>
</dbReference>
<dbReference type="InterPro" id="IPR050980">
    <property type="entry name" value="2C_sensor_his_kinase"/>
</dbReference>
<evidence type="ECO:0000256" key="3">
    <source>
        <dbReference type="ARBA" id="ARBA00022679"/>
    </source>
</evidence>
<dbReference type="AlphaFoldDB" id="A0ABD5W610"/>
<gene>
    <name evidence="8" type="ORF">ACFQQG_11305</name>
</gene>
<evidence type="ECO:0000256" key="4">
    <source>
        <dbReference type="ARBA" id="ARBA00022741"/>
    </source>
</evidence>
<dbReference type="Proteomes" id="UP001596445">
    <property type="component" value="Unassembled WGS sequence"/>
</dbReference>
<dbReference type="InterPro" id="IPR005467">
    <property type="entry name" value="His_kinase_dom"/>
</dbReference>
<evidence type="ECO:0000313" key="8">
    <source>
        <dbReference type="EMBL" id="MFC7058658.1"/>
    </source>
</evidence>
<dbReference type="PRINTS" id="PR00344">
    <property type="entry name" value="BCTRLSENSOR"/>
</dbReference>
<feature type="domain" description="Histidine kinase" evidence="7">
    <location>
        <begin position="9"/>
        <end position="113"/>
    </location>
</feature>
<evidence type="ECO:0000256" key="6">
    <source>
        <dbReference type="ARBA" id="ARBA00022840"/>
    </source>
</evidence>
<dbReference type="InterPro" id="IPR004358">
    <property type="entry name" value="Sig_transdc_His_kin-like_C"/>
</dbReference>
<dbReference type="PROSITE" id="PS50109">
    <property type="entry name" value="HIS_KIN"/>
    <property type="match status" value="1"/>
</dbReference>
<dbReference type="RefSeq" id="WP_382185578.1">
    <property type="nucleotide sequence ID" value="NZ_JBHSZI010000001.1"/>
</dbReference>
<proteinExistence type="predicted"/>
<organism evidence="8 9">
    <name type="scientific">Halovenus salina</name>
    <dbReference type="NCBI Taxonomy" id="1510225"/>
    <lineage>
        <taxon>Archaea</taxon>
        <taxon>Methanobacteriati</taxon>
        <taxon>Methanobacteriota</taxon>
        <taxon>Stenosarchaea group</taxon>
        <taxon>Halobacteria</taxon>
        <taxon>Halobacteriales</taxon>
        <taxon>Haloarculaceae</taxon>
        <taxon>Halovenus</taxon>
    </lineage>
</organism>
<sequence length="132" mass="13834">MADSQVYSELKQVLTELVENAFVHSDAPPSAVDVRVRLTTAEGRLTMTVEDDGPGISDQELVFLEKGGEDQLHHGSGLGLWLINWLTVSLGGSVTASTDDDGTTINVTVPLQGEARQDVAGTAESPVAGTDG</sequence>
<reference evidence="8 9" key="1">
    <citation type="journal article" date="2019" name="Int. J. Syst. Evol. Microbiol.">
        <title>The Global Catalogue of Microorganisms (GCM) 10K type strain sequencing project: providing services to taxonomists for standard genome sequencing and annotation.</title>
        <authorList>
            <consortium name="The Broad Institute Genomics Platform"/>
            <consortium name="The Broad Institute Genome Sequencing Center for Infectious Disease"/>
            <person name="Wu L."/>
            <person name="Ma J."/>
        </authorList>
    </citation>
    <scope>NUCLEOTIDE SEQUENCE [LARGE SCALE GENOMIC DNA]</scope>
    <source>
        <strain evidence="8 9">JCM 30072</strain>
    </source>
</reference>
<comment type="caution">
    <text evidence="8">The sequence shown here is derived from an EMBL/GenBank/DDBJ whole genome shotgun (WGS) entry which is preliminary data.</text>
</comment>
<dbReference type="EMBL" id="JBHSZI010000001">
    <property type="protein sequence ID" value="MFC7058658.1"/>
    <property type="molecule type" value="Genomic_DNA"/>
</dbReference>
<dbReference type="SMART" id="SM00387">
    <property type="entry name" value="HATPase_c"/>
    <property type="match status" value="1"/>
</dbReference>
<keyword evidence="3" id="KW-0808">Transferase</keyword>
<evidence type="ECO:0000256" key="5">
    <source>
        <dbReference type="ARBA" id="ARBA00022777"/>
    </source>
</evidence>